<feature type="domain" description="GP-PDE" evidence="1">
    <location>
        <begin position="1"/>
        <end position="235"/>
    </location>
</feature>
<dbReference type="InterPro" id="IPR017946">
    <property type="entry name" value="PLC-like_Pdiesterase_TIM-brl"/>
</dbReference>
<comment type="caution">
    <text evidence="2">The sequence shown here is derived from an EMBL/GenBank/DDBJ whole genome shotgun (WGS) entry which is preliminary data.</text>
</comment>
<dbReference type="GO" id="GO:0008889">
    <property type="term" value="F:glycerophosphodiester phosphodiesterase activity"/>
    <property type="evidence" value="ECO:0007669"/>
    <property type="project" value="UniProtKB-EC"/>
</dbReference>
<dbReference type="GO" id="GO:0006629">
    <property type="term" value="P:lipid metabolic process"/>
    <property type="evidence" value="ECO:0007669"/>
    <property type="project" value="InterPro"/>
</dbReference>
<dbReference type="AlphaFoldDB" id="A0A852SR61"/>
<reference evidence="2 3" key="1">
    <citation type="submission" date="2020-07" db="EMBL/GenBank/DDBJ databases">
        <title>Sequencing the genomes of 1000 actinobacteria strains.</title>
        <authorList>
            <person name="Klenk H.-P."/>
        </authorList>
    </citation>
    <scope>NUCLEOTIDE SEQUENCE [LARGE SCALE GENOMIC DNA]</scope>
    <source>
        <strain evidence="2 3">DSM 26474</strain>
    </source>
</reference>
<accession>A0A852SR61</accession>
<dbReference type="RefSeq" id="WP_338074434.1">
    <property type="nucleotide sequence ID" value="NZ_JACCBM010000001.1"/>
</dbReference>
<dbReference type="InterPro" id="IPR030395">
    <property type="entry name" value="GP_PDE_dom"/>
</dbReference>
<dbReference type="PROSITE" id="PS51704">
    <property type="entry name" value="GP_PDE"/>
    <property type="match status" value="1"/>
</dbReference>
<gene>
    <name evidence="2" type="ORF">BJ984_002517</name>
</gene>
<dbReference type="Gene3D" id="3.20.20.190">
    <property type="entry name" value="Phosphatidylinositol (PI) phosphodiesterase"/>
    <property type="match status" value="1"/>
</dbReference>
<sequence length="244" mass="25771">MLAHRGLAVDAPENTLAAFEAAVAAGAEYLETDVHATADGIAVAAHDPTLDRIAGRDEDIAALTLEQLGTIDLGGEQRFSSLAELLVALPASRFNIDVKAEAAAAPAAAAIEAAGAHDRVLLTSFSAKRRRSASVLLPRVATSASAQEFVPALVAAKLGLTPLARLFLRRVDAVQIPRRIGRIETVTARTVRRLQAAGVEVHVWTINDVDEARLLLGRGVDGIVTDRVDLMLPLAAEFRRRAAG</sequence>
<dbReference type="SUPFAM" id="SSF51695">
    <property type="entry name" value="PLC-like phosphodiesterases"/>
    <property type="match status" value="1"/>
</dbReference>
<keyword evidence="3" id="KW-1185">Reference proteome</keyword>
<organism evidence="2 3">
    <name type="scientific">Herbiconiux flava</name>
    <dbReference type="NCBI Taxonomy" id="881268"/>
    <lineage>
        <taxon>Bacteria</taxon>
        <taxon>Bacillati</taxon>
        <taxon>Actinomycetota</taxon>
        <taxon>Actinomycetes</taxon>
        <taxon>Micrococcales</taxon>
        <taxon>Microbacteriaceae</taxon>
        <taxon>Herbiconiux</taxon>
    </lineage>
</organism>
<evidence type="ECO:0000313" key="3">
    <source>
        <dbReference type="Proteomes" id="UP000549913"/>
    </source>
</evidence>
<name>A0A852SR61_9MICO</name>
<dbReference type="PANTHER" id="PTHR43805:SF1">
    <property type="entry name" value="GP-PDE DOMAIN-CONTAINING PROTEIN"/>
    <property type="match status" value="1"/>
</dbReference>
<proteinExistence type="predicted"/>
<evidence type="ECO:0000259" key="1">
    <source>
        <dbReference type="PROSITE" id="PS51704"/>
    </source>
</evidence>
<dbReference type="Pfam" id="PF03009">
    <property type="entry name" value="GDPD"/>
    <property type="match status" value="1"/>
</dbReference>
<keyword evidence="2" id="KW-0378">Hydrolase</keyword>
<protein>
    <submittedName>
        <fullName evidence="2">Glycerophosphoryl diester phosphodiesterase</fullName>
        <ecNumber evidence="2">3.1.4.46</ecNumber>
    </submittedName>
</protein>
<dbReference type="Proteomes" id="UP000549913">
    <property type="component" value="Unassembled WGS sequence"/>
</dbReference>
<dbReference type="PANTHER" id="PTHR43805">
    <property type="entry name" value="GLYCEROPHOSPHORYL DIESTER PHOSPHODIESTERASE"/>
    <property type="match status" value="1"/>
</dbReference>
<dbReference type="EC" id="3.1.4.46" evidence="2"/>
<dbReference type="EMBL" id="JACCBM010000001">
    <property type="protein sequence ID" value="NYD71359.1"/>
    <property type="molecule type" value="Genomic_DNA"/>
</dbReference>
<evidence type="ECO:0000313" key="2">
    <source>
        <dbReference type="EMBL" id="NYD71359.1"/>
    </source>
</evidence>